<keyword evidence="3" id="KW-0804">Transcription</keyword>
<dbReference type="CDD" id="cd06267">
    <property type="entry name" value="PBP1_LacI_sugar_binding-like"/>
    <property type="match status" value="1"/>
</dbReference>
<evidence type="ECO:0000313" key="5">
    <source>
        <dbReference type="EMBL" id="SFJ88409.1"/>
    </source>
</evidence>
<dbReference type="Gene3D" id="3.40.50.2300">
    <property type="match status" value="2"/>
</dbReference>
<dbReference type="InterPro" id="IPR010982">
    <property type="entry name" value="Lambda_DNA-bd_dom_sf"/>
</dbReference>
<dbReference type="EMBL" id="FORR01000030">
    <property type="protein sequence ID" value="SFJ88409.1"/>
    <property type="molecule type" value="Genomic_DNA"/>
</dbReference>
<evidence type="ECO:0000313" key="6">
    <source>
        <dbReference type="Proteomes" id="UP000199545"/>
    </source>
</evidence>
<dbReference type="RefSeq" id="WP_093231678.1">
    <property type="nucleotide sequence ID" value="NZ_FORR01000030.1"/>
</dbReference>
<dbReference type="InterPro" id="IPR046335">
    <property type="entry name" value="LacI/GalR-like_sensor"/>
</dbReference>
<evidence type="ECO:0000256" key="1">
    <source>
        <dbReference type="ARBA" id="ARBA00023015"/>
    </source>
</evidence>
<proteinExistence type="predicted"/>
<evidence type="ECO:0000256" key="3">
    <source>
        <dbReference type="ARBA" id="ARBA00023163"/>
    </source>
</evidence>
<keyword evidence="1" id="KW-0805">Transcription regulation</keyword>
<dbReference type="Pfam" id="PF00356">
    <property type="entry name" value="LacI"/>
    <property type="match status" value="1"/>
</dbReference>
<accession>A0A1I3V0D7</accession>
<keyword evidence="6" id="KW-1185">Reference proteome</keyword>
<evidence type="ECO:0000256" key="2">
    <source>
        <dbReference type="ARBA" id="ARBA00023125"/>
    </source>
</evidence>
<reference evidence="5 6" key="1">
    <citation type="submission" date="2016-10" db="EMBL/GenBank/DDBJ databases">
        <authorList>
            <person name="de Groot N.N."/>
        </authorList>
    </citation>
    <scope>NUCLEOTIDE SEQUENCE [LARGE SCALE GENOMIC DNA]</scope>
    <source>
        <strain evidence="5 6">DSM 44778</strain>
    </source>
</reference>
<dbReference type="SUPFAM" id="SSF53822">
    <property type="entry name" value="Periplasmic binding protein-like I"/>
    <property type="match status" value="1"/>
</dbReference>
<dbReference type="GO" id="GO:0000976">
    <property type="term" value="F:transcription cis-regulatory region binding"/>
    <property type="evidence" value="ECO:0007669"/>
    <property type="project" value="TreeGrafter"/>
</dbReference>
<dbReference type="SMART" id="SM00354">
    <property type="entry name" value="HTH_LACI"/>
    <property type="match status" value="1"/>
</dbReference>
<dbReference type="GO" id="GO:0003700">
    <property type="term" value="F:DNA-binding transcription factor activity"/>
    <property type="evidence" value="ECO:0007669"/>
    <property type="project" value="TreeGrafter"/>
</dbReference>
<dbReference type="STRING" id="46223.SAMN05421852_13020"/>
<dbReference type="PANTHER" id="PTHR30146">
    <property type="entry name" value="LACI-RELATED TRANSCRIPTIONAL REPRESSOR"/>
    <property type="match status" value="1"/>
</dbReference>
<dbReference type="Proteomes" id="UP000199545">
    <property type="component" value="Unassembled WGS sequence"/>
</dbReference>
<dbReference type="AlphaFoldDB" id="A0A1I3V0D7"/>
<dbReference type="Pfam" id="PF13377">
    <property type="entry name" value="Peripla_BP_3"/>
    <property type="match status" value="1"/>
</dbReference>
<organism evidence="5 6">
    <name type="scientific">Thermoflavimicrobium dichotomicum</name>
    <dbReference type="NCBI Taxonomy" id="46223"/>
    <lineage>
        <taxon>Bacteria</taxon>
        <taxon>Bacillati</taxon>
        <taxon>Bacillota</taxon>
        <taxon>Bacilli</taxon>
        <taxon>Bacillales</taxon>
        <taxon>Thermoactinomycetaceae</taxon>
        <taxon>Thermoflavimicrobium</taxon>
    </lineage>
</organism>
<name>A0A1I3V0D7_9BACL</name>
<feature type="domain" description="HTH lacI-type" evidence="4">
    <location>
        <begin position="3"/>
        <end position="57"/>
    </location>
</feature>
<dbReference type="Gene3D" id="1.10.260.40">
    <property type="entry name" value="lambda repressor-like DNA-binding domains"/>
    <property type="match status" value="1"/>
</dbReference>
<dbReference type="InterPro" id="IPR000843">
    <property type="entry name" value="HTH_LacI"/>
</dbReference>
<sequence length="334" mass="37048">MKPTIYDVAREAGVSIATVSKVINNTGRISEKTRQKVLKVMKQLDYQPSILASALTGKHTYTIGLLIPDIANPFFAELSRRVEDRGQELGFSVVMCSTDNDPDKTVRYITLLKQKSVDGIILASSFENHQVLKGLLEENFPIALISQEIPSLAIDSVTVDDFLGGYQVTEYLLQLGHQKIAIVAEKAPSNQKRMDGYRKAIADANVEMKENYMAITQATVEGGYHCANQLFDLPEPPTAIFACNDLIAIGVIKAARERNLKIPNDLSVVGFDNTFMAEMVDPPLSSVQQPICEMSRQVVDLLVKKIQGEKSRKRVVLLPELVVRKSTMPPEEQQ</sequence>
<dbReference type="PRINTS" id="PR00036">
    <property type="entry name" value="HTHLACI"/>
</dbReference>
<evidence type="ECO:0000259" key="4">
    <source>
        <dbReference type="PROSITE" id="PS50932"/>
    </source>
</evidence>
<dbReference type="PANTHER" id="PTHR30146:SF147">
    <property type="entry name" value="HTH-TYPE TRANSCRIPTIONAL REGULATOR DEGA"/>
    <property type="match status" value="1"/>
</dbReference>
<dbReference type="SUPFAM" id="SSF47413">
    <property type="entry name" value="lambda repressor-like DNA-binding domains"/>
    <property type="match status" value="1"/>
</dbReference>
<dbReference type="CDD" id="cd01392">
    <property type="entry name" value="HTH_LacI"/>
    <property type="match status" value="1"/>
</dbReference>
<dbReference type="PROSITE" id="PS50932">
    <property type="entry name" value="HTH_LACI_2"/>
    <property type="match status" value="1"/>
</dbReference>
<dbReference type="InterPro" id="IPR028082">
    <property type="entry name" value="Peripla_BP_I"/>
</dbReference>
<dbReference type="OrthoDB" id="9796186at2"/>
<keyword evidence="2" id="KW-0238">DNA-binding</keyword>
<protein>
    <submittedName>
        <fullName evidence="5">LacI family transcriptional regulator</fullName>
    </submittedName>
</protein>
<gene>
    <name evidence="5" type="ORF">SAMN05421852_13020</name>
</gene>
<dbReference type="PROSITE" id="PS00356">
    <property type="entry name" value="HTH_LACI_1"/>
    <property type="match status" value="1"/>
</dbReference>